<sequence length="243" mass="26181">MNKLKNKVAVITGGTSGMALASAKLFVEEGAFVFITGRRKDQLDAAKKAIGKNVIGVQSDSSKIEDLDNLYKIVAEEKGKIDILFASAGRGELLSIDKITEDHFDTIFDLNVRGTLFTVNKALPLFNDGGSIILNGSIAGRKGFQGFSVYSASKAALRSFARSWTLDLKDRRIRVNVLSPGTIDTPILEPLGQDEKDYFVSLIPMARMGRPEEIANAALFLASDDSSFITGIDLCVDGGTAQV</sequence>
<keyword evidence="4" id="KW-1185">Reference proteome</keyword>
<dbReference type="PRINTS" id="PR00081">
    <property type="entry name" value="GDHRDH"/>
</dbReference>
<dbReference type="Proteomes" id="UP000031552">
    <property type="component" value="Unassembled WGS sequence"/>
</dbReference>
<dbReference type="InterPro" id="IPR051122">
    <property type="entry name" value="SDR_DHRS6-like"/>
</dbReference>
<keyword evidence="2 3" id="KW-0560">Oxidoreductase</keyword>
<reference evidence="3" key="2">
    <citation type="submission" date="2014-09" db="EMBL/GenBank/DDBJ databases">
        <title>Criblamydia sequanensis harbors a mega-plasmid encoding arsenite resistance.</title>
        <authorList>
            <person name="Bertelli C."/>
            <person name="Goesmann A."/>
            <person name="Greub G."/>
        </authorList>
    </citation>
    <scope>NUCLEOTIDE SEQUENCE [LARGE SCALE GENOMIC DNA]</scope>
    <source>
        <strain evidence="3">CRIB-18</strain>
    </source>
</reference>
<dbReference type="InterPro" id="IPR036291">
    <property type="entry name" value="NAD(P)-bd_dom_sf"/>
</dbReference>
<dbReference type="GO" id="GO:0004316">
    <property type="term" value="F:3-oxoacyl-[acyl-carrier-protein] reductase (NADPH) activity"/>
    <property type="evidence" value="ECO:0007669"/>
    <property type="project" value="UniProtKB-EC"/>
</dbReference>
<comment type="caution">
    <text evidence="3">The sequence shown here is derived from an EMBL/GenBank/DDBJ whole genome shotgun (WGS) entry which is preliminary data.</text>
</comment>
<dbReference type="Gene3D" id="3.40.50.720">
    <property type="entry name" value="NAD(P)-binding Rossmann-like Domain"/>
    <property type="match status" value="1"/>
</dbReference>
<dbReference type="RefSeq" id="WP_041018458.1">
    <property type="nucleotide sequence ID" value="NZ_CCEJ010000010.1"/>
</dbReference>
<dbReference type="CDD" id="cd05233">
    <property type="entry name" value="SDR_c"/>
    <property type="match status" value="1"/>
</dbReference>
<protein>
    <submittedName>
        <fullName evidence="3">3-oxoacyl-[acyl-carrier-protein] reductase</fullName>
        <ecNumber evidence="3">1.1.1.100</ecNumber>
    </submittedName>
</protein>
<accession>A0A090D341</accession>
<evidence type="ECO:0000256" key="1">
    <source>
        <dbReference type="ARBA" id="ARBA00006484"/>
    </source>
</evidence>
<dbReference type="InterPro" id="IPR002347">
    <property type="entry name" value="SDR_fam"/>
</dbReference>
<dbReference type="STRING" id="1437425.CSEC_2107"/>
<dbReference type="PANTHER" id="PTHR43477:SF1">
    <property type="entry name" value="DIHYDROANTICAPSIN 7-DEHYDROGENASE"/>
    <property type="match status" value="1"/>
</dbReference>
<dbReference type="SUPFAM" id="SSF51735">
    <property type="entry name" value="NAD(P)-binding Rossmann-fold domains"/>
    <property type="match status" value="1"/>
</dbReference>
<dbReference type="EMBL" id="CCEJ010000010">
    <property type="protein sequence ID" value="CDR34913.1"/>
    <property type="molecule type" value="Genomic_DNA"/>
</dbReference>
<reference evidence="3" key="1">
    <citation type="submission" date="2013-12" db="EMBL/GenBank/DDBJ databases">
        <authorList>
            <person name="Linke B."/>
        </authorList>
    </citation>
    <scope>NUCLEOTIDE SEQUENCE [LARGE SCALE GENOMIC DNA]</scope>
    <source>
        <strain evidence="3">CRIB-18</strain>
    </source>
</reference>
<dbReference type="EC" id="1.1.1.100" evidence="3"/>
<comment type="similarity">
    <text evidence="1">Belongs to the short-chain dehydrogenases/reductases (SDR) family.</text>
</comment>
<evidence type="ECO:0000313" key="4">
    <source>
        <dbReference type="Proteomes" id="UP000031552"/>
    </source>
</evidence>
<gene>
    <name evidence="3" type="ORF">CSEC_2107</name>
</gene>
<dbReference type="PRINTS" id="PR00080">
    <property type="entry name" value="SDRFAMILY"/>
</dbReference>
<dbReference type="AlphaFoldDB" id="A0A090D341"/>
<dbReference type="eggNOG" id="COG1028">
    <property type="taxonomic scope" value="Bacteria"/>
</dbReference>
<organism evidence="3 4">
    <name type="scientific">Candidatus Criblamydia sequanensis CRIB-18</name>
    <dbReference type="NCBI Taxonomy" id="1437425"/>
    <lineage>
        <taxon>Bacteria</taxon>
        <taxon>Pseudomonadati</taxon>
        <taxon>Chlamydiota</taxon>
        <taxon>Chlamydiia</taxon>
        <taxon>Parachlamydiales</taxon>
        <taxon>Candidatus Criblamydiaceae</taxon>
        <taxon>Candidatus Criblamydia</taxon>
    </lineage>
</organism>
<dbReference type="FunFam" id="3.40.50.720:FF:000084">
    <property type="entry name" value="Short-chain dehydrogenase reductase"/>
    <property type="match status" value="1"/>
</dbReference>
<evidence type="ECO:0000313" key="3">
    <source>
        <dbReference type="EMBL" id="CDR34913.1"/>
    </source>
</evidence>
<evidence type="ECO:0000256" key="2">
    <source>
        <dbReference type="ARBA" id="ARBA00023002"/>
    </source>
</evidence>
<proteinExistence type="inferred from homology"/>
<dbReference type="Pfam" id="PF13561">
    <property type="entry name" value="adh_short_C2"/>
    <property type="match status" value="1"/>
</dbReference>
<dbReference type="PANTHER" id="PTHR43477">
    <property type="entry name" value="DIHYDROANTICAPSIN 7-DEHYDROGENASE"/>
    <property type="match status" value="1"/>
</dbReference>
<dbReference type="OrthoDB" id="9803333at2"/>
<name>A0A090D341_9BACT</name>